<sequence>MKANILNIGAKSNWVPGYREDPYLAFNFIVEIDGISVAGFSEVSGLSIETQVERKTFGGENHKEFVFLGQTKYSDLTLKNGVTNDEYLWNWYQNVVNGVVKRRSGSICLLDHSGTPKVWWNFIEACPIKWEGPAFSASSSAVAVESLVLTHNGLYRYR</sequence>
<dbReference type="PANTHER" id="PTHR38009:SF1">
    <property type="entry name" value="CONSERVED HYPOTHETICAL PHAGE TAIL PROTEIN"/>
    <property type="match status" value="1"/>
</dbReference>
<dbReference type="Proteomes" id="UP000033163">
    <property type="component" value="Chromosome I"/>
</dbReference>
<dbReference type="PANTHER" id="PTHR38009">
    <property type="entry name" value="CONSERVED HYPOTHETICAL PHAGE TAIL PROTEIN"/>
    <property type="match status" value="1"/>
</dbReference>
<protein>
    <submittedName>
        <fullName evidence="1">Phage tail region protein</fullName>
    </submittedName>
</protein>
<accession>A0A0E3WIA1</accession>
<proteinExistence type="predicted"/>
<reference evidence="2" key="1">
    <citation type="submission" date="2015-03" db="EMBL/GenBank/DDBJ databases">
        <authorList>
            <person name="Wibberg D."/>
        </authorList>
    </citation>
    <scope>NUCLEOTIDE SEQUENCE [LARGE SCALE GENOMIC DNA]</scope>
</reference>
<dbReference type="KEGG" id="pri:PRIO_4276"/>
<dbReference type="GO" id="GO:0005198">
    <property type="term" value="F:structural molecule activity"/>
    <property type="evidence" value="ECO:0007669"/>
    <property type="project" value="InterPro"/>
</dbReference>
<dbReference type="HOGENOM" id="CLU_101335_2_0_9"/>
<dbReference type="STRING" id="483937.AMQ84_16770"/>
<name>A0A0E3WIA1_9BACL</name>
<dbReference type="InterPro" id="IPR011747">
    <property type="entry name" value="CHP02241"/>
</dbReference>
<dbReference type="EMBL" id="LN831776">
    <property type="protein sequence ID" value="CQR56678.1"/>
    <property type="molecule type" value="Genomic_DNA"/>
</dbReference>
<gene>
    <name evidence="1" type="ORF">PRIO_4276</name>
</gene>
<dbReference type="PATRIC" id="fig|1073571.4.peg.4575"/>
<dbReference type="InterPro" id="IPR010667">
    <property type="entry name" value="Phage_T4_Gp19"/>
</dbReference>
<dbReference type="NCBIfam" id="TIGR02241">
    <property type="entry name" value="conserved hypothetical phage tail region protein"/>
    <property type="match status" value="1"/>
</dbReference>
<dbReference type="Pfam" id="PF06841">
    <property type="entry name" value="Phage_T4_gp19"/>
    <property type="match status" value="1"/>
</dbReference>
<dbReference type="RefSeq" id="WP_020433762.1">
    <property type="nucleotide sequence ID" value="NZ_AGBD01001755.1"/>
</dbReference>
<organism evidence="1 2">
    <name type="scientific">Paenibacillus riograndensis SBR5</name>
    <dbReference type="NCBI Taxonomy" id="1073571"/>
    <lineage>
        <taxon>Bacteria</taxon>
        <taxon>Bacillati</taxon>
        <taxon>Bacillota</taxon>
        <taxon>Bacilli</taxon>
        <taxon>Bacillales</taxon>
        <taxon>Paenibacillaceae</taxon>
        <taxon>Paenibacillus</taxon>
        <taxon>Paenibacillus sonchi group</taxon>
    </lineage>
</organism>
<evidence type="ECO:0000313" key="2">
    <source>
        <dbReference type="Proteomes" id="UP000033163"/>
    </source>
</evidence>
<evidence type="ECO:0000313" key="1">
    <source>
        <dbReference type="EMBL" id="CQR56678.1"/>
    </source>
</evidence>
<dbReference type="AlphaFoldDB" id="A0A0E3WIA1"/>